<evidence type="ECO:0000313" key="1">
    <source>
        <dbReference type="EMBL" id="RDD83432.1"/>
    </source>
</evidence>
<protein>
    <submittedName>
        <fullName evidence="1">Uncharacterized protein</fullName>
    </submittedName>
</protein>
<accession>A0A369URP8</accession>
<dbReference type="Proteomes" id="UP000253782">
    <property type="component" value="Unassembled WGS sequence"/>
</dbReference>
<evidence type="ECO:0000313" key="2">
    <source>
        <dbReference type="Proteomes" id="UP000253782"/>
    </source>
</evidence>
<organism evidence="1 2">
    <name type="scientific">Dyella tabacisoli</name>
    <dbReference type="NCBI Taxonomy" id="2282381"/>
    <lineage>
        <taxon>Bacteria</taxon>
        <taxon>Pseudomonadati</taxon>
        <taxon>Pseudomonadota</taxon>
        <taxon>Gammaproteobacteria</taxon>
        <taxon>Lysobacterales</taxon>
        <taxon>Rhodanobacteraceae</taxon>
        <taxon>Dyella</taxon>
    </lineage>
</organism>
<dbReference type="EMBL" id="QQAH01000001">
    <property type="protein sequence ID" value="RDD83432.1"/>
    <property type="molecule type" value="Genomic_DNA"/>
</dbReference>
<comment type="caution">
    <text evidence="1">The sequence shown here is derived from an EMBL/GenBank/DDBJ whole genome shotgun (WGS) entry which is preliminary data.</text>
</comment>
<gene>
    <name evidence="1" type="ORF">DVJ77_02290</name>
</gene>
<sequence>MAEYGFDEWLQTVQRAVCDAQEAIRRGHARAMSAMFDNAPPFRVEPLDTNDAMSPLVIPLAQFRPHRIAQIASLEISMDCQMYRRRTRAGDERVVVRVWRGRRRRAPHQLCIRFSGVDAVDGEVRVNGLLLRTLPVSEEA</sequence>
<keyword evidence="2" id="KW-1185">Reference proteome</keyword>
<name>A0A369URP8_9GAMM</name>
<proteinExistence type="predicted"/>
<reference evidence="1 2" key="1">
    <citation type="submission" date="2018-07" db="EMBL/GenBank/DDBJ databases">
        <title>Dyella tabacisoli L4-6T, whole genome shotgun sequence.</title>
        <authorList>
            <person name="Zhou X.-K."/>
            <person name="Li W.-J."/>
            <person name="Duan Y.-Q."/>
        </authorList>
    </citation>
    <scope>NUCLEOTIDE SEQUENCE [LARGE SCALE GENOMIC DNA]</scope>
    <source>
        <strain evidence="1 2">L4-6</strain>
    </source>
</reference>
<dbReference type="AlphaFoldDB" id="A0A369URP8"/>